<dbReference type="InterPro" id="IPR052679">
    <property type="entry name" value="Cell_Prolif_Regulator"/>
</dbReference>
<dbReference type="PANTHER" id="PTHR35079">
    <property type="entry name" value="LUNG ADENOMA SUSCEPTIBILITY PROTEIN 2"/>
    <property type="match status" value="1"/>
</dbReference>
<feature type="region of interest" description="Disordered" evidence="1">
    <location>
        <begin position="475"/>
        <end position="559"/>
    </location>
</feature>
<evidence type="ECO:0000313" key="2">
    <source>
        <dbReference type="EMBL" id="CAJ1071078.1"/>
    </source>
</evidence>
<feature type="compositionally biased region" description="Basic residues" evidence="1">
    <location>
        <begin position="189"/>
        <end position="203"/>
    </location>
</feature>
<keyword evidence="3" id="KW-1185">Reference proteome</keyword>
<dbReference type="PANTHER" id="PTHR35079:SF1">
    <property type="entry name" value="LUNG ADENOMA SUSCEPTIBILITY PROTEIN 2"/>
    <property type="match status" value="1"/>
</dbReference>
<feature type="compositionally biased region" description="Basic and acidic residues" evidence="1">
    <location>
        <begin position="520"/>
        <end position="533"/>
    </location>
</feature>
<protein>
    <submittedName>
        <fullName evidence="2">Lung adenoma susceptibility protein 2 isoform X2</fullName>
    </submittedName>
</protein>
<organism evidence="2 3">
    <name type="scientific">Xyrichtys novacula</name>
    <name type="common">Pearly razorfish</name>
    <name type="synonym">Hemipteronotus novacula</name>
    <dbReference type="NCBI Taxonomy" id="13765"/>
    <lineage>
        <taxon>Eukaryota</taxon>
        <taxon>Metazoa</taxon>
        <taxon>Chordata</taxon>
        <taxon>Craniata</taxon>
        <taxon>Vertebrata</taxon>
        <taxon>Euteleostomi</taxon>
        <taxon>Actinopterygii</taxon>
        <taxon>Neopterygii</taxon>
        <taxon>Teleostei</taxon>
        <taxon>Neoteleostei</taxon>
        <taxon>Acanthomorphata</taxon>
        <taxon>Eupercaria</taxon>
        <taxon>Labriformes</taxon>
        <taxon>Labridae</taxon>
        <taxon>Xyrichtys</taxon>
    </lineage>
</organism>
<reference evidence="2" key="1">
    <citation type="submission" date="2023-08" db="EMBL/GenBank/DDBJ databases">
        <authorList>
            <person name="Alioto T."/>
            <person name="Alioto T."/>
            <person name="Gomez Garrido J."/>
        </authorList>
    </citation>
    <scope>NUCLEOTIDE SEQUENCE</scope>
</reference>
<feature type="compositionally biased region" description="Polar residues" evidence="1">
    <location>
        <begin position="543"/>
        <end position="559"/>
    </location>
</feature>
<gene>
    <name evidence="2" type="ORF">XNOV1_A033531</name>
</gene>
<dbReference type="EMBL" id="OY660876">
    <property type="protein sequence ID" value="CAJ1071078.1"/>
    <property type="molecule type" value="Genomic_DNA"/>
</dbReference>
<dbReference type="Proteomes" id="UP001178508">
    <property type="component" value="Chromosome 13"/>
</dbReference>
<evidence type="ECO:0000313" key="3">
    <source>
        <dbReference type="Proteomes" id="UP001178508"/>
    </source>
</evidence>
<dbReference type="AlphaFoldDB" id="A0AAV1GEX5"/>
<feature type="region of interest" description="Disordered" evidence="1">
    <location>
        <begin position="183"/>
        <end position="212"/>
    </location>
</feature>
<evidence type="ECO:0000256" key="1">
    <source>
        <dbReference type="SAM" id="MobiDB-lite"/>
    </source>
</evidence>
<name>A0AAV1GEX5_XYRNO</name>
<sequence>MEYSRLVGDILSPESTVTSLLSSSGHLRSSLLAPEHNTSFRYRDKEYDSASAALDAYITDFERSRQNRATVAGKLVLPQSPPVTPSRHGVNTLRNKDVLRERLTDRELDFLNLPVSSLHHRSNRDRLSMTTDELLSIPYDGSMPVTHTSAFIQGLMSQSGAPQPCLTSSRHAHRTWDRLNCSRTAPRLNPHHPHPSKTPRSSRGRKEAEAAMSKADVDITCRRCHRSTHKAARPEQVDPSSSLHLPHWFTSNKSEMNFSGITSVPDLKYPAWIQCCDLSEPPPPAESELGDEHDISFWSSVVPLPADHRTGAPSWVEELEEDDLDQTPAQTDSQLTLRDLRIQFAEQISLLTSEKKNSDVVETLFKNNRIEALIQKADEVLNSLSQSSGGTESRSHSASIPDCVGEDVSQLNTEEKLFCHQFTQDSAAAAAAEGTTEPQTVRGAQTQGCIFKQPGPTEALKQMLFRLQALEAEVPKRQQTAGASTHTEETPGPEAEEELESFSGGASLQRALHHLSRLKMLVEEPRERHAEKEEEKDEDEGRYSSSSAEGVTCIQQNSS</sequence>
<proteinExistence type="predicted"/>
<accession>A0AAV1GEX5</accession>